<evidence type="ECO:0000256" key="1">
    <source>
        <dbReference type="SAM" id="MobiDB-lite"/>
    </source>
</evidence>
<dbReference type="InterPro" id="IPR008250">
    <property type="entry name" value="ATPase_P-typ_transduc_dom_A_sf"/>
</dbReference>
<dbReference type="GO" id="GO:0016772">
    <property type="term" value="F:transferase activity, transferring phosphorus-containing groups"/>
    <property type="evidence" value="ECO:0007669"/>
    <property type="project" value="InterPro"/>
</dbReference>
<feature type="domain" description="Histidine kinase" evidence="2">
    <location>
        <begin position="218"/>
        <end position="321"/>
    </location>
</feature>
<name>A0A830GEI6_9EURY</name>
<comment type="caution">
    <text evidence="3">The sequence shown here is derived from an EMBL/GenBank/DDBJ whole genome shotgun (WGS) entry which is preliminary data.</text>
</comment>
<dbReference type="InterPro" id="IPR059000">
    <property type="entry name" value="ATPase_P-type_domA"/>
</dbReference>
<proteinExistence type="predicted"/>
<dbReference type="SMART" id="SM00387">
    <property type="entry name" value="HATPase_c"/>
    <property type="match status" value="1"/>
</dbReference>
<dbReference type="SUPFAM" id="SSF81665">
    <property type="entry name" value="Calcium ATPase, transmembrane domain M"/>
    <property type="match status" value="1"/>
</dbReference>
<dbReference type="InterPro" id="IPR004014">
    <property type="entry name" value="ATPase_P-typ_cation-transptr_N"/>
</dbReference>
<feature type="region of interest" description="Disordered" evidence="1">
    <location>
        <begin position="1"/>
        <end position="21"/>
    </location>
</feature>
<dbReference type="Pfam" id="PF00690">
    <property type="entry name" value="Cation_ATPase_N"/>
    <property type="match status" value="1"/>
</dbReference>
<dbReference type="PANTHER" id="PTHR42861">
    <property type="entry name" value="CALCIUM-TRANSPORTING ATPASE"/>
    <property type="match status" value="1"/>
</dbReference>
<sequence length="321" mass="35025">MSHDAVSEKLDASADGLTSAEATQRREEYGLNRLPRAKPRTWWKIGLDQFQNPLIYILAIAATVSVAIGEVTDGVFIVAVLLLNAIIGGAQEWQAERSSQALQQLLRTRATVFRDGETREIDSEDVVPGDVVLLESGYRVPADVRRVRTSAKNVVEITETARDYMRTLASEDDPTVAPTPLPPAIESEIERRRELFPYAEFRLEGQVPDVTVTANEMLGTVFRNLLNNAVQHNGSADPVVTVSCAATDGYVVVRIADNGSGIPDGQKDAVFRKGRKGADSFGSGIGLYLVRQLVEQYGGAVDIEDNEPEGSVFRVRLPTAD</sequence>
<dbReference type="Gene3D" id="1.20.1110.10">
    <property type="entry name" value="Calcium-transporting ATPase, transmembrane domain"/>
    <property type="match status" value="1"/>
</dbReference>
<dbReference type="PROSITE" id="PS50109">
    <property type="entry name" value="HIS_KIN"/>
    <property type="match status" value="1"/>
</dbReference>
<evidence type="ECO:0000313" key="3">
    <source>
        <dbReference type="EMBL" id="GGN24728.1"/>
    </source>
</evidence>
<evidence type="ECO:0000259" key="2">
    <source>
        <dbReference type="PROSITE" id="PS50109"/>
    </source>
</evidence>
<dbReference type="PRINTS" id="PR00344">
    <property type="entry name" value="BCTRLSENSOR"/>
</dbReference>
<dbReference type="InterPro" id="IPR036890">
    <property type="entry name" value="HATPase_C_sf"/>
</dbReference>
<dbReference type="SUPFAM" id="SSF55874">
    <property type="entry name" value="ATPase domain of HSP90 chaperone/DNA topoisomerase II/histidine kinase"/>
    <property type="match status" value="1"/>
</dbReference>
<dbReference type="RefSeq" id="WP_229772898.1">
    <property type="nucleotide sequence ID" value="NZ_BMOQ01000008.1"/>
</dbReference>
<dbReference type="SUPFAM" id="SSF81653">
    <property type="entry name" value="Calcium ATPase, transduction domain A"/>
    <property type="match status" value="1"/>
</dbReference>
<gene>
    <name evidence="3" type="ORF">GCM10009021_28220</name>
</gene>
<accession>A0A830GEI6</accession>
<dbReference type="Pfam" id="PF02518">
    <property type="entry name" value="HATPase_c"/>
    <property type="match status" value="1"/>
</dbReference>
<dbReference type="Gene3D" id="2.70.150.10">
    <property type="entry name" value="Calcium-transporting ATPase, cytoplasmic transduction domain A"/>
    <property type="match status" value="1"/>
</dbReference>
<dbReference type="Proteomes" id="UP000608850">
    <property type="component" value="Unassembled WGS sequence"/>
</dbReference>
<feature type="compositionally biased region" description="Basic and acidic residues" evidence="1">
    <location>
        <begin position="1"/>
        <end position="12"/>
    </location>
</feature>
<reference evidence="3 4" key="1">
    <citation type="journal article" date="2019" name="Int. J. Syst. Evol. Microbiol.">
        <title>The Global Catalogue of Microorganisms (GCM) 10K type strain sequencing project: providing services to taxonomists for standard genome sequencing and annotation.</title>
        <authorList>
            <consortium name="The Broad Institute Genomics Platform"/>
            <consortium name="The Broad Institute Genome Sequencing Center for Infectious Disease"/>
            <person name="Wu L."/>
            <person name="Ma J."/>
        </authorList>
    </citation>
    <scope>NUCLEOTIDE SEQUENCE [LARGE SCALE GENOMIC DNA]</scope>
    <source>
        <strain evidence="3 4">JCM 16331</strain>
    </source>
</reference>
<organism evidence="3 4">
    <name type="scientific">Halarchaeum nitratireducens</name>
    <dbReference type="NCBI Taxonomy" id="489913"/>
    <lineage>
        <taxon>Archaea</taxon>
        <taxon>Methanobacteriati</taxon>
        <taxon>Methanobacteriota</taxon>
        <taxon>Stenosarchaea group</taxon>
        <taxon>Halobacteria</taxon>
        <taxon>Halobacteriales</taxon>
        <taxon>Halobacteriaceae</taxon>
    </lineage>
</organism>
<dbReference type="InterPro" id="IPR004358">
    <property type="entry name" value="Sig_transdc_His_kin-like_C"/>
</dbReference>
<dbReference type="EMBL" id="BMOQ01000008">
    <property type="protein sequence ID" value="GGN24728.1"/>
    <property type="molecule type" value="Genomic_DNA"/>
</dbReference>
<dbReference type="InterPro" id="IPR003594">
    <property type="entry name" value="HATPase_dom"/>
</dbReference>
<dbReference type="AlphaFoldDB" id="A0A830GEI6"/>
<dbReference type="InterPro" id="IPR005467">
    <property type="entry name" value="His_kinase_dom"/>
</dbReference>
<dbReference type="Pfam" id="PF00122">
    <property type="entry name" value="E1-E2_ATPase"/>
    <property type="match status" value="1"/>
</dbReference>
<dbReference type="Gene3D" id="3.30.565.10">
    <property type="entry name" value="Histidine kinase-like ATPase, C-terminal domain"/>
    <property type="match status" value="1"/>
</dbReference>
<dbReference type="CDD" id="cd00075">
    <property type="entry name" value="HATPase"/>
    <property type="match status" value="1"/>
</dbReference>
<protein>
    <recommendedName>
        <fullName evidence="2">Histidine kinase domain-containing protein</fullName>
    </recommendedName>
</protein>
<keyword evidence="4" id="KW-1185">Reference proteome</keyword>
<dbReference type="SMART" id="SM00831">
    <property type="entry name" value="Cation_ATPase_N"/>
    <property type="match status" value="1"/>
</dbReference>
<evidence type="ECO:0000313" key="4">
    <source>
        <dbReference type="Proteomes" id="UP000608850"/>
    </source>
</evidence>
<dbReference type="InterPro" id="IPR023298">
    <property type="entry name" value="ATPase_P-typ_TM_dom_sf"/>
</dbReference>